<evidence type="ECO:0000313" key="1">
    <source>
        <dbReference type="EMBL" id="GCL48400.1"/>
    </source>
</evidence>
<evidence type="ECO:0000313" key="2">
    <source>
        <dbReference type="Proteomes" id="UP000438874"/>
    </source>
</evidence>
<evidence type="ECO:0008006" key="3">
    <source>
        <dbReference type="Google" id="ProtNLM"/>
    </source>
</evidence>
<organism evidence="1 2">
    <name type="scientific">Microcystis aeruginosa NIES-3787</name>
    <dbReference type="NCBI Taxonomy" id="2517782"/>
    <lineage>
        <taxon>Bacteria</taxon>
        <taxon>Bacillati</taxon>
        <taxon>Cyanobacteriota</taxon>
        <taxon>Cyanophyceae</taxon>
        <taxon>Oscillatoriophycideae</taxon>
        <taxon>Chroococcales</taxon>
        <taxon>Microcystaceae</taxon>
        <taxon>Microcystis</taxon>
    </lineage>
</organism>
<gene>
    <name evidence="1" type="ORF">NIES3787_41190</name>
</gene>
<sequence length="127" mass="13499">MAGFERYKLTVGGLSGTPTSLTFWFTSPKDTYDGLTEAETGVQKVTVTGSADTTDETAPLCTIEALLKSGYAQRKVIAYTTGSGTSLRRKYARVIVAKNKAADFAPSGAFRGGTIKRVMNPSDAVFS</sequence>
<comment type="caution">
    <text evidence="1">The sequence shown here is derived from an EMBL/GenBank/DDBJ whole genome shotgun (WGS) entry which is preliminary data.</text>
</comment>
<proteinExistence type="predicted"/>
<dbReference type="EMBL" id="BJCH01000127">
    <property type="protein sequence ID" value="GCL48400.1"/>
    <property type="molecule type" value="Genomic_DNA"/>
</dbReference>
<dbReference type="AlphaFoldDB" id="A0A6H9GLB3"/>
<reference evidence="1 2" key="1">
    <citation type="submission" date="2019-02" db="EMBL/GenBank/DDBJ databases">
        <title>Draft genome sequence of Arthrospira platensis NIES-3787.</title>
        <authorList>
            <person name="Yamaguchi H."/>
            <person name="Suzuki S."/>
            <person name="Kawachi M."/>
        </authorList>
    </citation>
    <scope>NUCLEOTIDE SEQUENCE [LARGE SCALE GENOMIC DNA]</scope>
    <source>
        <strain evidence="1 2">NIES-3787</strain>
    </source>
</reference>
<dbReference type="Proteomes" id="UP000438874">
    <property type="component" value="Unassembled WGS sequence"/>
</dbReference>
<dbReference type="RefSeq" id="WP_159250739.1">
    <property type="nucleotide sequence ID" value="NZ_BJCH01000127.1"/>
</dbReference>
<protein>
    <recommendedName>
        <fullName evidence="3">Phage tail protein</fullName>
    </recommendedName>
</protein>
<accession>A0A6H9GLB3</accession>
<name>A0A6H9GLB3_MICAE</name>